<evidence type="ECO:0000256" key="4">
    <source>
        <dbReference type="ARBA" id="ARBA00022692"/>
    </source>
</evidence>
<dbReference type="PANTHER" id="PTHR30250:SF10">
    <property type="entry name" value="LIPOPOLYSACCHARIDE BIOSYNTHESIS PROTEIN WZXC"/>
    <property type="match status" value="1"/>
</dbReference>
<evidence type="ECO:0000256" key="6">
    <source>
        <dbReference type="ARBA" id="ARBA00023136"/>
    </source>
</evidence>
<organism evidence="8">
    <name type="scientific">Escherichia coli</name>
    <dbReference type="NCBI Taxonomy" id="562"/>
    <lineage>
        <taxon>Bacteria</taxon>
        <taxon>Pseudomonadati</taxon>
        <taxon>Pseudomonadota</taxon>
        <taxon>Gammaproteobacteria</taxon>
        <taxon>Enterobacterales</taxon>
        <taxon>Enterobacteriaceae</taxon>
        <taxon>Escherichia</taxon>
    </lineage>
</organism>
<feature type="transmembrane region" description="Helical" evidence="7">
    <location>
        <begin position="204"/>
        <end position="225"/>
    </location>
</feature>
<comment type="subcellular location">
    <subcellularLocation>
        <location evidence="1">Cell membrane</location>
        <topology evidence="1">Multi-pass membrane protein</topology>
    </subcellularLocation>
</comment>
<dbReference type="GO" id="GO:0005886">
    <property type="term" value="C:plasma membrane"/>
    <property type="evidence" value="ECO:0007669"/>
    <property type="project" value="UniProtKB-SubCell"/>
</dbReference>
<dbReference type="EMBL" id="AF172324">
    <property type="protein sequence ID" value="AAD50484.1"/>
    <property type="molecule type" value="Genomic_DNA"/>
</dbReference>
<evidence type="ECO:0000256" key="3">
    <source>
        <dbReference type="ARBA" id="ARBA00022475"/>
    </source>
</evidence>
<proteinExistence type="inferred from homology"/>
<feature type="transmembrane region" description="Helical" evidence="7">
    <location>
        <begin position="148"/>
        <end position="164"/>
    </location>
</feature>
<dbReference type="BioCyc" id="MetaCyc:MONOMER-21429"/>
<evidence type="ECO:0000256" key="7">
    <source>
        <dbReference type="SAM" id="Phobius"/>
    </source>
</evidence>
<feature type="transmembrane region" description="Helical" evidence="7">
    <location>
        <begin position="170"/>
        <end position="192"/>
    </location>
</feature>
<evidence type="ECO:0000313" key="8">
    <source>
        <dbReference type="EMBL" id="AAD50484.1"/>
    </source>
</evidence>
<feature type="transmembrane region" description="Helical" evidence="7">
    <location>
        <begin position="20"/>
        <end position="38"/>
    </location>
</feature>
<keyword evidence="4 7" id="KW-0812">Transmembrane</keyword>
<name>Q9RP63_ECOLX</name>
<keyword evidence="5 7" id="KW-1133">Transmembrane helix</keyword>
<feature type="transmembrane region" description="Helical" evidence="7">
    <location>
        <begin position="328"/>
        <end position="349"/>
    </location>
</feature>
<feature type="transmembrane region" description="Helical" evidence="7">
    <location>
        <begin position="408"/>
        <end position="428"/>
    </location>
</feature>
<dbReference type="InterPro" id="IPR050833">
    <property type="entry name" value="Poly_Biosynth_Transport"/>
</dbReference>
<feature type="transmembrane region" description="Helical" evidence="7">
    <location>
        <begin position="376"/>
        <end position="396"/>
    </location>
</feature>
<sequence>MEKNSDKLRTGVRWSAIERIITQIAQLGILLILSRILGPKAYGLIGMLTIFIAISQTLVDSGFSSALIRRNKNSQKQYSTIFWFNLIVSLLIYAVIFFMSPHISAFYREKELSDILRVLSLLVIINALSIVHRARLTIMMDFKTQTKISLIAVLGSGVVSVILAKNGWGVWALVVNNLVFATISTFLYFWFCKWLPDFIFQLKFFKVTAAFSVKLMIASLLNTFFDNIYQLVIGKVFYPTQVGYFTQAKNLTLLPANTYSAIIQRVTYRYFSEIKNDRVRLRQKYEEVMRISAFIFFPLTISFSIFSNNIIVFLIGKAWEEAAKYISILSWCYVLYPIHAISLNILNVFGRSDLFLKVEIIKKIIITVCLITTYKYGISAICMGMVFYSLLATYINTIHTNRIIKTNFIALIRIISPIAFISMLSATISFVICKFFDNNIIYIFGIMISLIIYYLIYYFVDRKIVLTIWKVNK</sequence>
<keyword evidence="6 7" id="KW-0472">Membrane</keyword>
<comment type="similarity">
    <text evidence="2">Belongs to the polysaccharide synthase family.</text>
</comment>
<feature type="transmembrane region" description="Helical" evidence="7">
    <location>
        <begin position="291"/>
        <end position="316"/>
    </location>
</feature>
<gene>
    <name evidence="8" type="primary">wzx</name>
</gene>
<evidence type="ECO:0000256" key="5">
    <source>
        <dbReference type="ARBA" id="ARBA00022989"/>
    </source>
</evidence>
<keyword evidence="3" id="KW-1003">Cell membrane</keyword>
<feature type="transmembrane region" description="Helical" evidence="7">
    <location>
        <begin position="80"/>
        <end position="103"/>
    </location>
</feature>
<feature type="transmembrane region" description="Helical" evidence="7">
    <location>
        <begin position="44"/>
        <end position="68"/>
    </location>
</feature>
<protein>
    <submittedName>
        <fullName evidence="8">O-antigen repeat unit transporter Wzx</fullName>
    </submittedName>
</protein>
<dbReference type="CDD" id="cd13127">
    <property type="entry name" value="MATE_tuaB_like"/>
    <property type="match status" value="1"/>
</dbReference>
<dbReference type="AlphaFoldDB" id="Q9RP63"/>
<feature type="transmembrane region" description="Helical" evidence="7">
    <location>
        <begin position="115"/>
        <end position="136"/>
    </location>
</feature>
<accession>Q9RP63</accession>
<evidence type="ECO:0000256" key="1">
    <source>
        <dbReference type="ARBA" id="ARBA00004651"/>
    </source>
</evidence>
<evidence type="ECO:0000256" key="2">
    <source>
        <dbReference type="ARBA" id="ARBA00007430"/>
    </source>
</evidence>
<feature type="transmembrane region" description="Helical" evidence="7">
    <location>
        <begin position="440"/>
        <end position="460"/>
    </location>
</feature>
<dbReference type="Pfam" id="PF13440">
    <property type="entry name" value="Polysacc_synt_3"/>
    <property type="match status" value="1"/>
</dbReference>
<reference evidence="8" key="1">
    <citation type="journal article" date="1999" name="Infect. Immun.">
        <title>Molecular characterization of the locus encoding biosynthesis of the lipopolysaccharide O antigen of Escherichia coli serotype O113.</title>
        <authorList>
            <person name="Paton A.W."/>
            <person name="Paton J.C."/>
        </authorList>
    </citation>
    <scope>NUCLEOTIDE SEQUENCE</scope>
    <source>
        <strain evidence="8">98NK2</strain>
    </source>
</reference>
<dbReference type="PANTHER" id="PTHR30250">
    <property type="entry name" value="PST FAMILY PREDICTED COLANIC ACID TRANSPORTER"/>
    <property type="match status" value="1"/>
</dbReference>